<accession>A0AAU7JFH3</accession>
<organism evidence="4">
    <name type="scientific">Alsobacter sp. KACC 23698</name>
    <dbReference type="NCBI Taxonomy" id="3149229"/>
    <lineage>
        <taxon>Bacteria</taxon>
        <taxon>Pseudomonadati</taxon>
        <taxon>Pseudomonadota</taxon>
        <taxon>Alphaproteobacteria</taxon>
        <taxon>Hyphomicrobiales</taxon>
        <taxon>Alsobacteraceae</taxon>
        <taxon>Alsobacter</taxon>
    </lineage>
</organism>
<protein>
    <submittedName>
        <fullName evidence="4">NADP-dependent oxidoreductase</fullName>
    </submittedName>
</protein>
<feature type="compositionally biased region" description="Polar residues" evidence="2">
    <location>
        <begin position="1"/>
        <end position="10"/>
    </location>
</feature>
<dbReference type="Pfam" id="PF16884">
    <property type="entry name" value="ADH_N_2"/>
    <property type="match status" value="1"/>
</dbReference>
<proteinExistence type="predicted"/>
<dbReference type="AlphaFoldDB" id="A0AAU7JFH3"/>
<keyword evidence="1" id="KW-0560">Oxidoreductase</keyword>
<dbReference type="RefSeq" id="WP_406855962.1">
    <property type="nucleotide sequence ID" value="NZ_CP157484.1"/>
</dbReference>
<dbReference type="InterPro" id="IPR020843">
    <property type="entry name" value="ER"/>
</dbReference>
<sequence length="346" mass="36718">MPDQAINRQITLAARPEGEPKPSDFALRTGPIPTPGPGEALLRTIYLSLDPYMRGRMSAGKSYAKPVEIGEVMGAGGVCEVVASDDPGLPVGSCVLAYPGWQDYSVAKASSLRKLDPGRAPPSTALGVLGMPGMTAYTGLLTIGQPKEGETVVVAAATGPVGSAVGQIARLKGCRAVGVAGGPDKVRALTEEFGFDAAVDHRAPDFRDRLAAACPSGIDVYFENVGGEVWNAVFPLLNDFARIPVCGLVANYNDTQVPPGPDRLPALMRAILTKRLTLRGFIVSDFADQARDFHRDMSAWVADGRVRYREDVVEGLENAPEAFMGLLKGRNFGKLVVKLSEPPWSA</sequence>
<dbReference type="PANTHER" id="PTHR43205">
    <property type="entry name" value="PROSTAGLANDIN REDUCTASE"/>
    <property type="match status" value="1"/>
</dbReference>
<evidence type="ECO:0000256" key="1">
    <source>
        <dbReference type="ARBA" id="ARBA00023002"/>
    </source>
</evidence>
<dbReference type="Pfam" id="PF00107">
    <property type="entry name" value="ADH_zinc_N"/>
    <property type="match status" value="1"/>
</dbReference>
<dbReference type="Gene3D" id="3.90.180.10">
    <property type="entry name" value="Medium-chain alcohol dehydrogenases, catalytic domain"/>
    <property type="match status" value="1"/>
</dbReference>
<dbReference type="GO" id="GO:0016628">
    <property type="term" value="F:oxidoreductase activity, acting on the CH-CH group of donors, NAD or NADP as acceptor"/>
    <property type="evidence" value="ECO:0007669"/>
    <property type="project" value="InterPro"/>
</dbReference>
<dbReference type="SUPFAM" id="SSF51735">
    <property type="entry name" value="NAD(P)-binding Rossmann-fold domains"/>
    <property type="match status" value="1"/>
</dbReference>
<feature type="domain" description="Enoyl reductase (ER)" evidence="3">
    <location>
        <begin position="18"/>
        <end position="337"/>
    </location>
</feature>
<feature type="region of interest" description="Disordered" evidence="2">
    <location>
        <begin position="1"/>
        <end position="33"/>
    </location>
</feature>
<dbReference type="CDD" id="cd05288">
    <property type="entry name" value="PGDH"/>
    <property type="match status" value="1"/>
</dbReference>
<dbReference type="InterPro" id="IPR011032">
    <property type="entry name" value="GroES-like_sf"/>
</dbReference>
<dbReference type="SMART" id="SM00829">
    <property type="entry name" value="PKS_ER"/>
    <property type="match status" value="1"/>
</dbReference>
<name>A0AAU7JFH3_9HYPH</name>
<dbReference type="InterPro" id="IPR036291">
    <property type="entry name" value="NAD(P)-bd_dom_sf"/>
</dbReference>
<dbReference type="InterPro" id="IPR041694">
    <property type="entry name" value="ADH_N_2"/>
</dbReference>
<dbReference type="InterPro" id="IPR013149">
    <property type="entry name" value="ADH-like_C"/>
</dbReference>
<gene>
    <name evidence="4" type="ORF">ABEG18_26180</name>
</gene>
<evidence type="ECO:0000313" key="4">
    <source>
        <dbReference type="EMBL" id="XBO39121.1"/>
    </source>
</evidence>
<dbReference type="Gene3D" id="3.40.50.720">
    <property type="entry name" value="NAD(P)-binding Rossmann-like Domain"/>
    <property type="match status" value="1"/>
</dbReference>
<evidence type="ECO:0000259" key="3">
    <source>
        <dbReference type="SMART" id="SM00829"/>
    </source>
</evidence>
<dbReference type="InterPro" id="IPR045010">
    <property type="entry name" value="MDR_fam"/>
</dbReference>
<dbReference type="EMBL" id="CP157484">
    <property type="protein sequence ID" value="XBO39121.1"/>
    <property type="molecule type" value="Genomic_DNA"/>
</dbReference>
<dbReference type="SUPFAM" id="SSF50129">
    <property type="entry name" value="GroES-like"/>
    <property type="match status" value="2"/>
</dbReference>
<dbReference type="PANTHER" id="PTHR43205:SF7">
    <property type="entry name" value="PROSTAGLANDIN REDUCTASE 1"/>
    <property type="match status" value="1"/>
</dbReference>
<reference evidence="4" key="1">
    <citation type="submission" date="2024-05" db="EMBL/GenBank/DDBJ databases">
        <authorList>
            <person name="Kim S."/>
            <person name="Heo J."/>
            <person name="Choi H."/>
            <person name="Choi Y."/>
            <person name="Kwon S.-W."/>
            <person name="Kim Y."/>
        </authorList>
    </citation>
    <scope>NUCLEOTIDE SEQUENCE</scope>
    <source>
        <strain evidence="4">KACC 23698</strain>
    </source>
</reference>
<dbReference type="FunFam" id="3.40.50.720:FF:000121">
    <property type="entry name" value="Prostaglandin reductase 2"/>
    <property type="match status" value="1"/>
</dbReference>
<evidence type="ECO:0000256" key="2">
    <source>
        <dbReference type="SAM" id="MobiDB-lite"/>
    </source>
</evidence>